<dbReference type="Proteomes" id="UP000012283">
    <property type="component" value="Unassembled WGS sequence"/>
</dbReference>
<dbReference type="AlphaFoldDB" id="N4W9D1"/>
<dbReference type="eggNOG" id="COG4824">
    <property type="taxonomic scope" value="Bacteria"/>
</dbReference>
<accession>N4W9D1</accession>
<evidence type="ECO:0000313" key="6">
    <source>
        <dbReference type="EMBL" id="ENH96893.1"/>
    </source>
</evidence>
<keyword evidence="3" id="KW-1133">Transmembrane helix</keyword>
<evidence type="ECO:0000256" key="2">
    <source>
        <dbReference type="ARBA" id="ARBA00022692"/>
    </source>
</evidence>
<name>N4W9D1_9BACI</name>
<evidence type="ECO:0000256" key="4">
    <source>
        <dbReference type="ARBA" id="ARBA00023136"/>
    </source>
</evidence>
<gene>
    <name evidence="6" type="ORF">J416_08272</name>
</gene>
<evidence type="ECO:0000256" key="3">
    <source>
        <dbReference type="ARBA" id="ARBA00022989"/>
    </source>
</evidence>
<evidence type="ECO:0000313" key="7">
    <source>
        <dbReference type="Proteomes" id="UP000012283"/>
    </source>
</evidence>
<proteinExistence type="inferred from homology"/>
<evidence type="ECO:0000256" key="1">
    <source>
        <dbReference type="ARBA" id="ARBA00004141"/>
    </source>
</evidence>
<sequence length="144" mass="15552">MDMAINSPKAIIGVVAFCFSYLFGGWSHLLIALVVFVTFDYITGLVAVGTEGKIKSQVGFWGIPKKILIFGLVAMAGMVDKVYVDLVGESINIGGYELSVMSATMVNEFISISKNLGRLGMPVPSPLKKAIEIFKDQPTKGEDK</sequence>
<dbReference type="Pfam" id="PF05105">
    <property type="entry name" value="Phage_holin_4_1"/>
    <property type="match status" value="1"/>
</dbReference>
<dbReference type="InterPro" id="IPR006480">
    <property type="entry name" value="Phage_holin_4_1"/>
</dbReference>
<reference evidence="6 7" key="1">
    <citation type="submission" date="2013-03" db="EMBL/GenBank/DDBJ databases">
        <title>Draft genome sequence of Gracibacillus halophilus YIM-C55.5, a moderately halophilic and thermophilic organism from the Xiaochaidamu salt lake.</title>
        <authorList>
            <person name="Sugumar T."/>
            <person name="Polireddy D.R."/>
            <person name="Antony A."/>
            <person name="Madhava Y.R."/>
            <person name="Sivakumar N."/>
        </authorList>
    </citation>
    <scope>NUCLEOTIDE SEQUENCE [LARGE SCALE GENOMIC DNA]</scope>
    <source>
        <strain evidence="6 7">YIM-C55.5</strain>
    </source>
</reference>
<keyword evidence="7" id="KW-1185">Reference proteome</keyword>
<dbReference type="NCBIfam" id="TIGR01593">
    <property type="entry name" value="holin_tox_secr"/>
    <property type="match status" value="1"/>
</dbReference>
<dbReference type="GO" id="GO:0016020">
    <property type="term" value="C:membrane"/>
    <property type="evidence" value="ECO:0007669"/>
    <property type="project" value="UniProtKB-SubCell"/>
</dbReference>
<comment type="caution">
    <text evidence="6">The sequence shown here is derived from an EMBL/GenBank/DDBJ whole genome shotgun (WGS) entry which is preliminary data.</text>
</comment>
<evidence type="ECO:0000256" key="5">
    <source>
        <dbReference type="ARBA" id="ARBA00023600"/>
    </source>
</evidence>
<protein>
    <submittedName>
        <fullName evidence="6">Phage holin</fullName>
    </submittedName>
</protein>
<organism evidence="6 7">
    <name type="scientific">Gracilibacillus halophilus YIM-C55.5</name>
    <dbReference type="NCBI Taxonomy" id="1308866"/>
    <lineage>
        <taxon>Bacteria</taxon>
        <taxon>Bacillati</taxon>
        <taxon>Bacillota</taxon>
        <taxon>Bacilli</taxon>
        <taxon>Bacillales</taxon>
        <taxon>Bacillaceae</taxon>
        <taxon>Gracilibacillus</taxon>
    </lineage>
</organism>
<dbReference type="RefSeq" id="WP_003468125.1">
    <property type="nucleotide sequence ID" value="NZ_APML01000027.1"/>
</dbReference>
<dbReference type="PATRIC" id="fig|1308866.3.peg.1673"/>
<dbReference type="EMBL" id="APML01000027">
    <property type="protein sequence ID" value="ENH96893.1"/>
    <property type="molecule type" value="Genomic_DNA"/>
</dbReference>
<keyword evidence="4" id="KW-0472">Membrane</keyword>
<keyword evidence="2" id="KW-0812">Transmembrane</keyword>
<dbReference type="STRING" id="1308866.J416_08272"/>
<comment type="similarity">
    <text evidence="5">Belongs to the bacteriophage holin family. Cp-1 holin subfamily.</text>
</comment>
<comment type="subcellular location">
    <subcellularLocation>
        <location evidence="1">Membrane</location>
        <topology evidence="1">Multi-pass membrane protein</topology>
    </subcellularLocation>
</comment>
<dbReference type="OrthoDB" id="88184at2"/>